<organism evidence="3 4">
    <name type="scientific">Pseudorhodoferax soli</name>
    <dbReference type="NCBI Taxonomy" id="545864"/>
    <lineage>
        <taxon>Bacteria</taxon>
        <taxon>Pseudomonadati</taxon>
        <taxon>Pseudomonadota</taxon>
        <taxon>Betaproteobacteria</taxon>
        <taxon>Burkholderiales</taxon>
        <taxon>Comamonadaceae</taxon>
    </lineage>
</organism>
<dbReference type="InterPro" id="IPR045851">
    <property type="entry name" value="AMP-bd_C_sf"/>
</dbReference>
<dbReference type="InterPro" id="IPR020845">
    <property type="entry name" value="AMP-binding_CS"/>
</dbReference>
<evidence type="ECO:0000259" key="2">
    <source>
        <dbReference type="Pfam" id="PF13193"/>
    </source>
</evidence>
<dbReference type="InterPro" id="IPR042099">
    <property type="entry name" value="ANL_N_sf"/>
</dbReference>
<dbReference type="AlphaFoldDB" id="A0A368XYS8"/>
<keyword evidence="3" id="KW-0436">Ligase</keyword>
<evidence type="ECO:0000313" key="4">
    <source>
        <dbReference type="Proteomes" id="UP000252884"/>
    </source>
</evidence>
<feature type="domain" description="AMP-dependent synthetase/ligase" evidence="1">
    <location>
        <begin position="19"/>
        <end position="370"/>
    </location>
</feature>
<dbReference type="Gene3D" id="3.40.50.12780">
    <property type="entry name" value="N-terminal domain of ligase-like"/>
    <property type="match status" value="1"/>
</dbReference>
<comment type="caution">
    <text evidence="3">The sequence shown here is derived from an EMBL/GenBank/DDBJ whole genome shotgun (WGS) entry which is preliminary data.</text>
</comment>
<dbReference type="Gene3D" id="3.30.300.30">
    <property type="match status" value="1"/>
</dbReference>
<dbReference type="RefSeq" id="WP_245965746.1">
    <property type="nucleotide sequence ID" value="NZ_QPJK01000004.1"/>
</dbReference>
<dbReference type="InterPro" id="IPR000873">
    <property type="entry name" value="AMP-dep_synth/lig_dom"/>
</dbReference>
<dbReference type="InterPro" id="IPR050237">
    <property type="entry name" value="ATP-dep_AMP-bd_enzyme"/>
</dbReference>
<dbReference type="Proteomes" id="UP000252884">
    <property type="component" value="Unassembled WGS sequence"/>
</dbReference>
<accession>A0A368XYS8</accession>
<evidence type="ECO:0000259" key="1">
    <source>
        <dbReference type="Pfam" id="PF00501"/>
    </source>
</evidence>
<gene>
    <name evidence="3" type="ORF">DES41_104497</name>
</gene>
<sequence>MTQTTTAPPRRIHELLDPWVRTQPDAPAVRDAHTALGYAALDGAGLATAAALQAAGVRAGDRVLLVGENCVALCVLVLALSRLDAWPAIVNARLSPREIDEFIAHSGARRVLYTAHVSADAARHAERHGAAAVDWPGLDGLLLGPLADAVQPEPSAADAAEQVAAMIYTSGTSGAPKGVMLSHANLLFAANTLRTQRRFGPGDLLYGVLPMAHVVGLSIQFLGSMASGAALLLEPRFTPQALADALEQQGATVFMGVPAMFARLLELRQGRPLAAPRLRFIGVSGSPLTTSLKADVERVFGLPLHNGYGLTETAPTVAQTPVDAPRADCAVGPPVPGVQVRLLDRAGQPVPPGEVGELHVRGPNVMRGYYRNPEQTRAAVDAEGWFNTGDLARRTDDGALHIAGRTRELIIRSGFNVYPVEVEQAINAFPQVVQSAVVGRTVEHNEEVVAFVETQGGAALDEDGLRRHLRERLSPYKLPSEIRFLPALPAAPTGKVLKNVLKTLAQQPAQGGVPPVL</sequence>
<feature type="domain" description="AMP-binding enzyme C-terminal" evidence="2">
    <location>
        <begin position="421"/>
        <end position="495"/>
    </location>
</feature>
<dbReference type="Pfam" id="PF00501">
    <property type="entry name" value="AMP-binding"/>
    <property type="match status" value="1"/>
</dbReference>
<evidence type="ECO:0000313" key="3">
    <source>
        <dbReference type="EMBL" id="RCW71677.1"/>
    </source>
</evidence>
<dbReference type="PANTHER" id="PTHR43767">
    <property type="entry name" value="LONG-CHAIN-FATTY-ACID--COA LIGASE"/>
    <property type="match status" value="1"/>
</dbReference>
<dbReference type="PROSITE" id="PS00455">
    <property type="entry name" value="AMP_BINDING"/>
    <property type="match status" value="1"/>
</dbReference>
<dbReference type="PANTHER" id="PTHR43767:SF1">
    <property type="entry name" value="NONRIBOSOMAL PEPTIDE SYNTHASE PES1 (EUROFUNG)-RELATED"/>
    <property type="match status" value="1"/>
</dbReference>
<dbReference type="Pfam" id="PF13193">
    <property type="entry name" value="AMP-binding_C"/>
    <property type="match status" value="1"/>
</dbReference>
<dbReference type="InterPro" id="IPR025110">
    <property type="entry name" value="AMP-bd_C"/>
</dbReference>
<proteinExistence type="predicted"/>
<dbReference type="EMBL" id="QPJK01000004">
    <property type="protein sequence ID" value="RCW71677.1"/>
    <property type="molecule type" value="Genomic_DNA"/>
</dbReference>
<reference evidence="3 4" key="1">
    <citation type="submission" date="2018-07" db="EMBL/GenBank/DDBJ databases">
        <title>Genomic Encyclopedia of Type Strains, Phase IV (KMG-IV): sequencing the most valuable type-strain genomes for metagenomic binning, comparative biology and taxonomic classification.</title>
        <authorList>
            <person name="Goeker M."/>
        </authorList>
    </citation>
    <scope>NUCLEOTIDE SEQUENCE [LARGE SCALE GENOMIC DNA]</scope>
    <source>
        <strain evidence="3 4">DSM 21634</strain>
    </source>
</reference>
<name>A0A368XYS8_9BURK</name>
<protein>
    <submittedName>
        <fullName evidence="3">Acyl-CoA synthetase (AMP-forming)/AMP-acid ligase II</fullName>
    </submittedName>
</protein>
<keyword evidence="4" id="KW-1185">Reference proteome</keyword>
<dbReference type="SUPFAM" id="SSF56801">
    <property type="entry name" value="Acetyl-CoA synthetase-like"/>
    <property type="match status" value="1"/>
</dbReference>
<dbReference type="GO" id="GO:0016878">
    <property type="term" value="F:acid-thiol ligase activity"/>
    <property type="evidence" value="ECO:0007669"/>
    <property type="project" value="UniProtKB-ARBA"/>
</dbReference>